<dbReference type="Proteomes" id="UP000001449">
    <property type="component" value="Chromosome 8"/>
</dbReference>
<dbReference type="AlphaFoldDB" id="B8C7H6"/>
<dbReference type="RefSeq" id="XP_002291893.1">
    <property type="nucleotide sequence ID" value="XM_002291857.1"/>
</dbReference>
<dbReference type="KEGG" id="tps:THAPSDRAFT_263456"/>
<feature type="non-terminal residue" evidence="2">
    <location>
        <position position="210"/>
    </location>
</feature>
<name>B8C7H6_THAPS</name>
<reference evidence="2 3" key="2">
    <citation type="journal article" date="2008" name="Nature">
        <title>The Phaeodactylum genome reveals the evolutionary history of diatom genomes.</title>
        <authorList>
            <person name="Bowler C."/>
            <person name="Allen A.E."/>
            <person name="Badger J.H."/>
            <person name="Grimwood J."/>
            <person name="Jabbari K."/>
            <person name="Kuo A."/>
            <person name="Maheswari U."/>
            <person name="Martens C."/>
            <person name="Maumus F."/>
            <person name="Otillar R.P."/>
            <person name="Rayko E."/>
            <person name="Salamov A."/>
            <person name="Vandepoele K."/>
            <person name="Beszteri B."/>
            <person name="Gruber A."/>
            <person name="Heijde M."/>
            <person name="Katinka M."/>
            <person name="Mock T."/>
            <person name="Valentin K."/>
            <person name="Verret F."/>
            <person name="Berges J.A."/>
            <person name="Brownlee C."/>
            <person name="Cadoret J.P."/>
            <person name="Chiovitti A."/>
            <person name="Choi C.J."/>
            <person name="Coesel S."/>
            <person name="De Martino A."/>
            <person name="Detter J.C."/>
            <person name="Durkin C."/>
            <person name="Falciatore A."/>
            <person name="Fournet J."/>
            <person name="Haruta M."/>
            <person name="Huysman M.J."/>
            <person name="Jenkins B.D."/>
            <person name="Jiroutova K."/>
            <person name="Jorgensen R.E."/>
            <person name="Joubert Y."/>
            <person name="Kaplan A."/>
            <person name="Kroger N."/>
            <person name="Kroth P.G."/>
            <person name="La Roche J."/>
            <person name="Lindquist E."/>
            <person name="Lommer M."/>
            <person name="Martin-Jezequel V."/>
            <person name="Lopez P.J."/>
            <person name="Lucas S."/>
            <person name="Mangogna M."/>
            <person name="McGinnis K."/>
            <person name="Medlin L.K."/>
            <person name="Montsant A."/>
            <person name="Oudot-Le Secq M.P."/>
            <person name="Napoli C."/>
            <person name="Obornik M."/>
            <person name="Parker M.S."/>
            <person name="Petit J.L."/>
            <person name="Porcel B.M."/>
            <person name="Poulsen N."/>
            <person name="Robison M."/>
            <person name="Rychlewski L."/>
            <person name="Rynearson T.A."/>
            <person name="Schmutz J."/>
            <person name="Shapiro H."/>
            <person name="Siaut M."/>
            <person name="Stanley M."/>
            <person name="Sussman M.R."/>
            <person name="Taylor A.R."/>
            <person name="Vardi A."/>
            <person name="von Dassow P."/>
            <person name="Vyverman W."/>
            <person name="Willis A."/>
            <person name="Wyrwicz L.S."/>
            <person name="Rokhsar D.S."/>
            <person name="Weissenbach J."/>
            <person name="Armbrust E.V."/>
            <person name="Green B.R."/>
            <person name="Van de Peer Y."/>
            <person name="Grigoriev I.V."/>
        </authorList>
    </citation>
    <scope>NUCLEOTIDE SEQUENCE [LARGE SCALE GENOMIC DNA]</scope>
    <source>
        <strain evidence="2 3">CCMP1335</strain>
    </source>
</reference>
<keyword evidence="3" id="KW-1185">Reference proteome</keyword>
<proteinExistence type="inferred from homology"/>
<dbReference type="PANTHER" id="PTHR20974:SF0">
    <property type="entry name" value="UPF0585 PROTEIN CG18661"/>
    <property type="match status" value="1"/>
</dbReference>
<organism evidence="2 3">
    <name type="scientific">Thalassiosira pseudonana</name>
    <name type="common">Marine diatom</name>
    <name type="synonym">Cyclotella nana</name>
    <dbReference type="NCBI Taxonomy" id="35128"/>
    <lineage>
        <taxon>Eukaryota</taxon>
        <taxon>Sar</taxon>
        <taxon>Stramenopiles</taxon>
        <taxon>Ochrophyta</taxon>
        <taxon>Bacillariophyta</taxon>
        <taxon>Coscinodiscophyceae</taxon>
        <taxon>Thalassiosirophycidae</taxon>
        <taxon>Thalassiosirales</taxon>
        <taxon>Thalassiosiraceae</taxon>
        <taxon>Thalassiosira</taxon>
    </lineage>
</organism>
<evidence type="ECO:0000313" key="2">
    <source>
        <dbReference type="EMBL" id="EED90744.1"/>
    </source>
</evidence>
<accession>B8C7H6</accession>
<dbReference type="PaxDb" id="35128-Thaps263456"/>
<dbReference type="InParanoid" id="B8C7H6"/>
<dbReference type="InterPro" id="IPR029063">
    <property type="entry name" value="SAM-dependent_MTases_sf"/>
</dbReference>
<dbReference type="eggNOG" id="ENOG502QVX9">
    <property type="taxonomic scope" value="Eukaryota"/>
</dbReference>
<dbReference type="GeneID" id="7444945"/>
<reference evidence="2 3" key="1">
    <citation type="journal article" date="2004" name="Science">
        <title>The genome of the diatom Thalassiosira pseudonana: ecology, evolution, and metabolism.</title>
        <authorList>
            <person name="Armbrust E.V."/>
            <person name="Berges J.A."/>
            <person name="Bowler C."/>
            <person name="Green B.R."/>
            <person name="Martinez D."/>
            <person name="Putnam N.H."/>
            <person name="Zhou S."/>
            <person name="Allen A.E."/>
            <person name="Apt K.E."/>
            <person name="Bechner M."/>
            <person name="Brzezinski M.A."/>
            <person name="Chaal B.K."/>
            <person name="Chiovitti A."/>
            <person name="Davis A.K."/>
            <person name="Demarest M.S."/>
            <person name="Detter J.C."/>
            <person name="Glavina T."/>
            <person name="Goodstein D."/>
            <person name="Hadi M.Z."/>
            <person name="Hellsten U."/>
            <person name="Hildebrand M."/>
            <person name="Jenkins B.D."/>
            <person name="Jurka J."/>
            <person name="Kapitonov V.V."/>
            <person name="Kroger N."/>
            <person name="Lau W.W."/>
            <person name="Lane T.W."/>
            <person name="Larimer F.W."/>
            <person name="Lippmeier J.C."/>
            <person name="Lucas S."/>
            <person name="Medina M."/>
            <person name="Montsant A."/>
            <person name="Obornik M."/>
            <person name="Parker M.S."/>
            <person name="Palenik B."/>
            <person name="Pazour G.J."/>
            <person name="Richardson P.M."/>
            <person name="Rynearson T.A."/>
            <person name="Saito M.A."/>
            <person name="Schwartz D.C."/>
            <person name="Thamatrakoln K."/>
            <person name="Valentin K."/>
            <person name="Vardi A."/>
            <person name="Wilkerson F.P."/>
            <person name="Rokhsar D.S."/>
        </authorList>
    </citation>
    <scope>NUCLEOTIDE SEQUENCE [LARGE SCALE GENOMIC DNA]</scope>
    <source>
        <strain evidence="2 3">CCMP1335</strain>
    </source>
</reference>
<dbReference type="HOGENOM" id="CLU_067698_2_0_1"/>
<dbReference type="OMA" id="TCINMIH"/>
<sequence length="210" mass="23373">SPSAERNKGPIFDQTLESIVLPSILDSSTTKLHVLELAAGCGVHTTHFVSSIQTKHPHLKIEWHPSDPDLEARVSIDARVKQANLEEYVGMPAQTRMEVMLLPILLYHQYFDLITCINMIHIAPWEATLGLMECAGKTLRKGGMLVCYGPYKVGGTAIESNLKFDASLKSKDSSWGVRDLEEVVDIAKKEGLEFVQRVEMPANNLSVLFR</sequence>
<gene>
    <name evidence="2" type="ORF">THAPSDRAFT_263456</name>
</gene>
<dbReference type="InterPro" id="IPR010342">
    <property type="entry name" value="DUF938"/>
</dbReference>
<protein>
    <recommendedName>
        <fullName evidence="4">DUF938 domain-containing protein</fullName>
    </recommendedName>
</protein>
<feature type="non-terminal residue" evidence="2">
    <location>
        <position position="1"/>
    </location>
</feature>
<dbReference type="SUPFAM" id="SSF53335">
    <property type="entry name" value="S-adenosyl-L-methionine-dependent methyltransferases"/>
    <property type="match status" value="1"/>
</dbReference>
<dbReference type="PANTHER" id="PTHR20974">
    <property type="entry name" value="UPF0585 PROTEIN CG18661"/>
    <property type="match status" value="1"/>
</dbReference>
<dbReference type="Gene3D" id="3.40.50.150">
    <property type="entry name" value="Vaccinia Virus protein VP39"/>
    <property type="match status" value="1"/>
</dbReference>
<evidence type="ECO:0008006" key="4">
    <source>
        <dbReference type="Google" id="ProtNLM"/>
    </source>
</evidence>
<dbReference type="EMBL" id="CM000644">
    <property type="protein sequence ID" value="EED90744.1"/>
    <property type="molecule type" value="Genomic_DNA"/>
</dbReference>
<dbReference type="Pfam" id="PF06080">
    <property type="entry name" value="DUF938"/>
    <property type="match status" value="1"/>
</dbReference>
<comment type="similarity">
    <text evidence="1">Belongs to the UPF0585 family.</text>
</comment>
<evidence type="ECO:0000313" key="3">
    <source>
        <dbReference type="Proteomes" id="UP000001449"/>
    </source>
</evidence>
<evidence type="ECO:0000256" key="1">
    <source>
        <dbReference type="ARBA" id="ARBA00008308"/>
    </source>
</evidence>